<dbReference type="InterPro" id="IPR001767">
    <property type="entry name" value="Hedgehog_Hint"/>
</dbReference>
<feature type="binding site" evidence="21">
    <location>
        <position position="87"/>
    </location>
    <ligand>
        <name>Ca(2+)</name>
        <dbReference type="ChEBI" id="CHEBI:29108"/>
        <label>1</label>
    </ligand>
</feature>
<name>A0A8I6RXC4_CIMLE</name>
<accession>A0A8I6RXC4</accession>
<comment type="subcellular location">
    <molecule>Protein hedgehog N-product</molecule>
    <subcellularLocation>
        <location evidence="22">Cell membrane</location>
        <topology evidence="22">Lipid-anchor</topology>
    </subcellularLocation>
</comment>
<dbReference type="InterPro" id="IPR003587">
    <property type="entry name" value="Hint_dom_N"/>
</dbReference>
<evidence type="ECO:0000256" key="22">
    <source>
        <dbReference type="RuleBase" id="RU280812"/>
    </source>
</evidence>
<evidence type="ECO:0000256" key="12">
    <source>
        <dbReference type="ARBA" id="ARBA00022813"/>
    </source>
</evidence>
<keyword evidence="22" id="KW-0256">Endoplasmic reticulum</keyword>
<feature type="binding site" evidence="21">
    <location>
        <position position="123"/>
    </location>
    <ligand>
        <name>Ca(2+)</name>
        <dbReference type="ChEBI" id="CHEBI:29108"/>
        <label>2</label>
    </ligand>
</feature>
<comment type="similarity">
    <text evidence="3 22">Belongs to the hedgehog family.</text>
</comment>
<dbReference type="GeneID" id="106668369"/>
<evidence type="ECO:0000256" key="21">
    <source>
        <dbReference type="PIRSR" id="PIRSR009400-2"/>
    </source>
</evidence>
<feature type="signal peptide" evidence="23">
    <location>
        <begin position="1"/>
        <end position="20"/>
    </location>
</feature>
<dbReference type="GO" id="GO:0000139">
    <property type="term" value="C:Golgi membrane"/>
    <property type="evidence" value="ECO:0007669"/>
    <property type="project" value="UniProtKB-SubCell"/>
</dbReference>
<dbReference type="PANTHER" id="PTHR11889:SF31">
    <property type="entry name" value="PROTEIN HEDGEHOG"/>
    <property type="match status" value="1"/>
</dbReference>
<evidence type="ECO:0000256" key="13">
    <source>
        <dbReference type="ARBA" id="ARBA00022837"/>
    </source>
</evidence>
<organism evidence="25 26">
    <name type="scientific">Cimex lectularius</name>
    <name type="common">Bed bug</name>
    <name type="synonym">Acanthia lectularia</name>
    <dbReference type="NCBI Taxonomy" id="79782"/>
    <lineage>
        <taxon>Eukaryota</taxon>
        <taxon>Metazoa</taxon>
        <taxon>Ecdysozoa</taxon>
        <taxon>Arthropoda</taxon>
        <taxon>Hexapoda</taxon>
        <taxon>Insecta</taxon>
        <taxon>Pterygota</taxon>
        <taxon>Neoptera</taxon>
        <taxon>Paraneoptera</taxon>
        <taxon>Hemiptera</taxon>
        <taxon>Heteroptera</taxon>
        <taxon>Panheteroptera</taxon>
        <taxon>Cimicomorpha</taxon>
        <taxon>Cimicidae</taxon>
        <taxon>Cimex</taxon>
    </lineage>
</organism>
<dbReference type="GO" id="GO:0016015">
    <property type="term" value="F:morphogen activity"/>
    <property type="evidence" value="ECO:0007669"/>
    <property type="project" value="UniProtKB-KW"/>
</dbReference>
<dbReference type="CDD" id="cd00081">
    <property type="entry name" value="Hint"/>
    <property type="match status" value="1"/>
</dbReference>
<dbReference type="GO" id="GO:0009653">
    <property type="term" value="P:anatomical structure morphogenesis"/>
    <property type="evidence" value="ECO:0007669"/>
    <property type="project" value="UniProtKB-KW"/>
</dbReference>
<evidence type="ECO:0000256" key="4">
    <source>
        <dbReference type="ARBA" id="ARBA00022473"/>
    </source>
</evidence>
<dbReference type="OMA" id="HWVSSLL"/>
<dbReference type="PIRSF" id="PIRSF009400">
    <property type="entry name" value="Peptidase_C46"/>
    <property type="match status" value="1"/>
</dbReference>
<dbReference type="GO" id="GO:0005615">
    <property type="term" value="C:extracellular space"/>
    <property type="evidence" value="ECO:0007669"/>
    <property type="project" value="TreeGrafter"/>
</dbReference>
<dbReference type="GO" id="GO:0007224">
    <property type="term" value="P:smoothened signaling pathway"/>
    <property type="evidence" value="ECO:0007669"/>
    <property type="project" value="TreeGrafter"/>
</dbReference>
<keyword evidence="26" id="KW-1185">Reference proteome</keyword>
<keyword evidence="22" id="KW-0333">Golgi apparatus</keyword>
<keyword evidence="7" id="KW-0808">Transferase</keyword>
<dbReference type="SUPFAM" id="SSF51294">
    <property type="entry name" value="Hedgehog/intein (Hint) domain"/>
    <property type="match status" value="1"/>
</dbReference>
<dbReference type="GO" id="GO:0048731">
    <property type="term" value="P:system development"/>
    <property type="evidence" value="ECO:0007669"/>
    <property type="project" value="UniProtKB-ARBA"/>
</dbReference>
<dbReference type="Proteomes" id="UP000494040">
    <property type="component" value="Unassembled WGS sequence"/>
</dbReference>
<dbReference type="SMART" id="SM00306">
    <property type="entry name" value="HintN"/>
    <property type="match status" value="1"/>
</dbReference>
<dbReference type="InterPro" id="IPR006141">
    <property type="entry name" value="Intein_N"/>
</dbReference>
<protein>
    <recommendedName>
        <fullName evidence="22">Hedgehog protein</fullName>
    </recommendedName>
</protein>
<feature type="site" description="Essential for auto-cleavage" evidence="20">
    <location>
        <position position="267"/>
    </location>
</feature>
<evidence type="ECO:0000256" key="18">
    <source>
        <dbReference type="ARBA" id="ARBA00045369"/>
    </source>
</evidence>
<keyword evidence="9 21" id="KW-0479">Metal-binding</keyword>
<dbReference type="SUPFAM" id="SSF55166">
    <property type="entry name" value="Hedgehog/DD-peptidase"/>
    <property type="match status" value="1"/>
</dbReference>
<feature type="chain" id="PRO_5035214033" description="Hedgehog protein" evidence="23">
    <location>
        <begin position="21"/>
        <end position="416"/>
    </location>
</feature>
<comment type="subcellular location">
    <subcellularLocation>
        <location evidence="2">Cytoplasm</location>
    </subcellularLocation>
    <subcellularLocation>
        <location evidence="1">Nucleus</location>
    </subcellularLocation>
</comment>
<dbReference type="InterPro" id="IPR050387">
    <property type="entry name" value="Hedgehog_Signaling"/>
</dbReference>
<feature type="binding site" evidence="21">
    <location>
        <position position="179"/>
    </location>
    <ligand>
        <name>Zn(2+)</name>
        <dbReference type="ChEBI" id="CHEBI:29105"/>
    </ligand>
</feature>
<dbReference type="GO" id="GO:0016539">
    <property type="term" value="P:intein-mediated protein splicing"/>
    <property type="evidence" value="ECO:0007669"/>
    <property type="project" value="InterPro"/>
</dbReference>
<keyword evidence="17" id="KW-0504">Morphogen</keyword>
<evidence type="ECO:0000256" key="16">
    <source>
        <dbReference type="ARBA" id="ARBA00023288"/>
    </source>
</evidence>
<keyword evidence="15" id="KW-0564">Palmitate</keyword>
<feature type="binding site" evidence="21">
    <location>
        <position position="87"/>
    </location>
    <ligand>
        <name>Ca(2+)</name>
        <dbReference type="ChEBI" id="CHEBI:29108"/>
        <label>2</label>
    </ligand>
</feature>
<evidence type="ECO:0000256" key="17">
    <source>
        <dbReference type="ARBA" id="ARBA00023301"/>
    </source>
</evidence>
<evidence type="ECO:0000256" key="19">
    <source>
        <dbReference type="ARBA" id="ARBA00048589"/>
    </source>
</evidence>
<evidence type="ECO:0000256" key="15">
    <source>
        <dbReference type="ARBA" id="ARBA00023139"/>
    </source>
</evidence>
<evidence type="ECO:0000313" key="26">
    <source>
        <dbReference type="Proteomes" id="UP000494040"/>
    </source>
</evidence>
<dbReference type="Pfam" id="PF01079">
    <property type="entry name" value="Hint"/>
    <property type="match status" value="1"/>
</dbReference>
<feature type="binding site" evidence="21">
    <location>
        <position position="126"/>
    </location>
    <ligand>
        <name>Ca(2+)</name>
        <dbReference type="ChEBI" id="CHEBI:29108"/>
        <label>2</label>
    </ligand>
</feature>
<evidence type="ECO:0000256" key="11">
    <source>
        <dbReference type="ARBA" id="ARBA00022801"/>
    </source>
</evidence>
<comment type="catalytic activity">
    <reaction evidence="19">
        <text>glycyl-L-cysteinyl-[protein] + cholesterol + H(+) = [protein]-C-terminal glycyl cholesterol ester + N-terminal L-cysteinyl-[protein]</text>
        <dbReference type="Rhea" id="RHEA:59504"/>
        <dbReference type="Rhea" id="RHEA-COMP:12707"/>
        <dbReference type="Rhea" id="RHEA-COMP:15369"/>
        <dbReference type="Rhea" id="RHEA-COMP:15374"/>
        <dbReference type="ChEBI" id="CHEBI:15378"/>
        <dbReference type="ChEBI" id="CHEBI:16113"/>
        <dbReference type="ChEBI" id="CHEBI:65250"/>
        <dbReference type="ChEBI" id="CHEBI:143135"/>
        <dbReference type="ChEBI" id="CHEBI:143140"/>
    </reaction>
    <physiologicalReaction direction="left-to-right" evidence="19">
        <dbReference type="Rhea" id="RHEA:59505"/>
    </physiologicalReaction>
</comment>
<dbReference type="GO" id="GO:0016740">
    <property type="term" value="F:transferase activity"/>
    <property type="evidence" value="ECO:0007669"/>
    <property type="project" value="UniProtKB-KW"/>
</dbReference>
<evidence type="ECO:0000256" key="8">
    <source>
        <dbReference type="ARBA" id="ARBA00022716"/>
    </source>
</evidence>
<keyword evidence="8" id="KW-0709">Segmentation polarity protein</keyword>
<keyword evidence="16" id="KW-0449">Lipoprotein</keyword>
<feature type="binding site" evidence="21">
    <location>
        <position position="123"/>
    </location>
    <ligand>
        <name>Ca(2+)</name>
        <dbReference type="ChEBI" id="CHEBI:29108"/>
        <label>1</label>
    </ligand>
</feature>
<evidence type="ECO:0000256" key="1">
    <source>
        <dbReference type="ARBA" id="ARBA00004123"/>
    </source>
</evidence>
<evidence type="ECO:0000313" key="25">
    <source>
        <dbReference type="EnsemblMetazoa" id="XP_014252538.1"/>
    </source>
</evidence>
<dbReference type="KEGG" id="clec:106668369"/>
<feature type="binding site" evidence="21">
    <location>
        <position position="137"/>
    </location>
    <ligand>
        <name>Zn(2+)</name>
        <dbReference type="ChEBI" id="CHEBI:29105"/>
    </ligand>
</feature>
<sequence>MILTCPQLHLLLVFVCLASGCGPGRGSGRRRPGAKLVPLVFKQHVPNVSENTLGASGLREKRITRKDPAFKDLVPNYNVDIIFKDEEGTGADRLMTQRCMEKLNTLAISVMNQWPGVKLLVTEGWDEQGFHSIDSLHYEGRAVDIKTSDKDRAKLGMLARLAVEAGFDWVYYESKAHIHCSVKAESSQAGKTGGCFSGNSTVILSDGGRRRLSELQVGERVMTYDPETGRAAYSEVIMFLDRDPVSERKFVSLRLSTGTELRVTPQHLVMRQSKEGPVEAVFAARLEPGDLLYTRTPSGEFTTSVLLDSSYVTDQGVIAPLTASGTILVDGVLASCYAVIESQKIAHAAFMPFRVYSSAANTVSSVYELVTSPVEKSWKSLIVPDHQESKQIGVHWYPKFLYTLSKYVLPKGLTYN</sequence>
<feature type="binding site" evidence="21">
    <location>
        <position position="122"/>
    </location>
    <ligand>
        <name>Ca(2+)</name>
        <dbReference type="ChEBI" id="CHEBI:29108"/>
        <label>1</label>
    </ligand>
</feature>
<keyword evidence="21" id="KW-0862">Zinc</keyword>
<proteinExistence type="inferred from homology"/>
<evidence type="ECO:0000256" key="14">
    <source>
        <dbReference type="ARBA" id="ARBA00023136"/>
    </source>
</evidence>
<keyword evidence="4 22" id="KW-0217">Developmental protein</keyword>
<feature type="binding site" evidence="21">
    <location>
        <position position="86"/>
    </location>
    <ligand>
        <name>Ca(2+)</name>
        <dbReference type="ChEBI" id="CHEBI:29108"/>
        <label>1</label>
    </ligand>
</feature>
<comment type="function">
    <text evidence="18">The C-terminal part of the hedgehog protein precursor displays an autoproteolysis activity that results in the cleavage of the full-length protein into two parts (N-product and C-product). In addition, the C-terminal part displays a cholesterol transferase activity that results by the covalent attachment of a cholesterol moiety to the C-terminal of the newly generated N-product. Once cleaved, the C-product has no signaling activity and diffuses from the cell.</text>
</comment>
<dbReference type="GO" id="GO:0008233">
    <property type="term" value="F:peptidase activity"/>
    <property type="evidence" value="ECO:0007669"/>
    <property type="project" value="UniProtKB-UniRule"/>
</dbReference>
<evidence type="ECO:0000256" key="2">
    <source>
        <dbReference type="ARBA" id="ARBA00004496"/>
    </source>
</evidence>
<dbReference type="AlphaFoldDB" id="A0A8I6RXC4"/>
<comment type="function">
    <molecule>Protein hedgehog</molecule>
    <text evidence="22">The C-terminal part of the hedgehog protein precursor displays an autoproteolysis activity that results in the cleavage of the full-length protein into two parts (N-product and C-product). In addition, the C-terminal part displays a cholesterol transferase activity that results by the covalent attachment of a cholesterol moiety to the C-terminal of the newly generated N-product.</text>
</comment>
<evidence type="ECO:0000256" key="3">
    <source>
        <dbReference type="ARBA" id="ARBA00010649"/>
    </source>
</evidence>
<evidence type="ECO:0000259" key="24">
    <source>
        <dbReference type="SMART" id="SM00306"/>
    </source>
</evidence>
<dbReference type="GO" id="GO:0010468">
    <property type="term" value="P:regulation of gene expression"/>
    <property type="evidence" value="ECO:0007669"/>
    <property type="project" value="TreeGrafter"/>
</dbReference>
<dbReference type="GO" id="GO:0005509">
    <property type="term" value="F:calcium ion binding"/>
    <property type="evidence" value="ECO:0007669"/>
    <property type="project" value="TreeGrafter"/>
</dbReference>
<dbReference type="GO" id="GO:0005789">
    <property type="term" value="C:endoplasmic reticulum membrane"/>
    <property type="evidence" value="ECO:0007669"/>
    <property type="project" value="UniProtKB-SubCell"/>
</dbReference>
<dbReference type="Pfam" id="PF01085">
    <property type="entry name" value="HH_signal"/>
    <property type="match status" value="1"/>
</dbReference>
<dbReference type="OrthoDB" id="5212at2759"/>
<feature type="site" description="Involved in auto-cleavage" evidence="20">
    <location>
        <position position="264"/>
    </location>
</feature>
<feature type="binding site" evidence="21">
    <location>
        <position position="92"/>
    </location>
    <ligand>
        <name>Ca(2+)</name>
        <dbReference type="ChEBI" id="CHEBI:29108"/>
        <label>1</label>
    </ligand>
</feature>
<evidence type="ECO:0000256" key="6">
    <source>
        <dbReference type="ARBA" id="ARBA00022670"/>
    </source>
</evidence>
<dbReference type="InterPro" id="IPR009045">
    <property type="entry name" value="Zn_M74/Hedgehog-like"/>
</dbReference>
<dbReference type="InterPro" id="IPR001657">
    <property type="entry name" value="Hedgehog"/>
</dbReference>
<dbReference type="GO" id="GO:0016540">
    <property type="term" value="P:protein autoprocessing"/>
    <property type="evidence" value="ECO:0007669"/>
    <property type="project" value="InterPro"/>
</dbReference>
<evidence type="ECO:0000256" key="5">
    <source>
        <dbReference type="ARBA" id="ARBA00022475"/>
    </source>
</evidence>
<evidence type="ECO:0000256" key="23">
    <source>
        <dbReference type="SAM" id="SignalP"/>
    </source>
</evidence>
<dbReference type="PRINTS" id="PR00632">
    <property type="entry name" value="SONICHHOG"/>
</dbReference>
<dbReference type="Gene3D" id="3.30.1380.10">
    <property type="match status" value="1"/>
</dbReference>
<keyword evidence="12 22" id="KW-0068">Autocatalytic cleavage</keyword>
<dbReference type="GO" id="GO:0005113">
    <property type="term" value="F:patched binding"/>
    <property type="evidence" value="ECO:0007669"/>
    <property type="project" value="TreeGrafter"/>
</dbReference>
<dbReference type="PROSITE" id="PS50817">
    <property type="entry name" value="INTEIN_N_TER"/>
    <property type="match status" value="1"/>
</dbReference>
<keyword evidence="13 21" id="KW-0106">Calcium</keyword>
<dbReference type="InterPro" id="IPR000320">
    <property type="entry name" value="Hedgehog_signalling_dom"/>
</dbReference>
<dbReference type="Gene3D" id="2.170.16.10">
    <property type="entry name" value="Hedgehog/Intein (Hint) domain"/>
    <property type="match status" value="1"/>
</dbReference>
<keyword evidence="5 22" id="KW-1003">Cell membrane</keyword>
<feature type="binding site" evidence="21">
    <location>
        <position position="144"/>
    </location>
    <ligand>
        <name>Zn(2+)</name>
        <dbReference type="ChEBI" id="CHEBI:29105"/>
    </ligand>
</feature>
<feature type="site" description="Cleavage; by autolysis" evidence="20">
    <location>
        <begin position="194"/>
        <end position="195"/>
    </location>
</feature>
<evidence type="ECO:0000256" key="20">
    <source>
        <dbReference type="PIRSR" id="PIRSR009400-1"/>
    </source>
</evidence>
<dbReference type="GO" id="GO:0001708">
    <property type="term" value="P:cell fate specification"/>
    <property type="evidence" value="ECO:0007669"/>
    <property type="project" value="TreeGrafter"/>
</dbReference>
<keyword evidence="10 22" id="KW-0732">Signal</keyword>
<dbReference type="RefSeq" id="XP_014252538.1">
    <property type="nucleotide sequence ID" value="XM_014397052.2"/>
</dbReference>
<dbReference type="InterPro" id="IPR036844">
    <property type="entry name" value="Hint_dom_sf"/>
</dbReference>
<dbReference type="FunFam" id="2.170.16.10:FF:000001">
    <property type="entry name" value="Indian hedgehog"/>
    <property type="match status" value="1"/>
</dbReference>
<dbReference type="CTD" id="42737"/>
<keyword evidence="14 22" id="KW-0472">Membrane</keyword>
<dbReference type="GO" id="GO:0007267">
    <property type="term" value="P:cell-cell signaling"/>
    <property type="evidence" value="ECO:0007669"/>
    <property type="project" value="InterPro"/>
</dbReference>
<feature type="site" description="Involved in cholesterol transfer" evidence="20">
    <location>
        <position position="241"/>
    </location>
</feature>
<keyword evidence="11 22" id="KW-0378">Hydrolase</keyword>
<dbReference type="EnsemblMetazoa" id="XM_014397052.2">
    <property type="protein sequence ID" value="XP_014252538.1"/>
    <property type="gene ID" value="LOC106668369"/>
</dbReference>
<feature type="domain" description="Hint" evidence="24">
    <location>
        <begin position="193"/>
        <end position="296"/>
    </location>
</feature>
<evidence type="ECO:0000256" key="9">
    <source>
        <dbReference type="ARBA" id="ARBA00022723"/>
    </source>
</evidence>
<dbReference type="PANTHER" id="PTHR11889">
    <property type="entry name" value="HEDGEHOG"/>
    <property type="match status" value="1"/>
</dbReference>
<dbReference type="GO" id="GO:0005634">
    <property type="term" value="C:nucleus"/>
    <property type="evidence" value="ECO:0007669"/>
    <property type="project" value="UniProtKB-SubCell"/>
</dbReference>
<dbReference type="GO" id="GO:0005886">
    <property type="term" value="C:plasma membrane"/>
    <property type="evidence" value="ECO:0007669"/>
    <property type="project" value="UniProtKB-SubCell"/>
</dbReference>
<keyword evidence="6 22" id="KW-0645">Protease</keyword>
<evidence type="ECO:0000256" key="7">
    <source>
        <dbReference type="ARBA" id="ARBA00022679"/>
    </source>
</evidence>
<reference evidence="25" key="1">
    <citation type="submission" date="2022-01" db="UniProtKB">
        <authorList>
            <consortium name="EnsemblMetazoa"/>
        </authorList>
    </citation>
    <scope>IDENTIFICATION</scope>
</reference>
<dbReference type="FunFam" id="3.30.1380.10:FF:000001">
    <property type="entry name" value="Indian hedgehog"/>
    <property type="match status" value="1"/>
</dbReference>
<evidence type="ECO:0000256" key="10">
    <source>
        <dbReference type="ARBA" id="ARBA00022729"/>
    </source>
</evidence>
<comment type="function">
    <molecule>Protein hedgehog N-product</molecule>
    <text evidence="22">The dually lipidated hedgehog protein N-product is a morphogen which is essential for a variety of patterning events during development.</text>
</comment>
<dbReference type="GO" id="GO:0007367">
    <property type="term" value="P:segment polarity determination"/>
    <property type="evidence" value="ECO:0007669"/>
    <property type="project" value="UniProtKB-KW"/>
</dbReference>
<comment type="subcellular location">
    <molecule>Sonic hedgehog protein</molecule>
    <subcellularLocation>
        <location evidence="22">Endoplasmic reticulum membrane</location>
    </subcellularLocation>
    <subcellularLocation>
        <location evidence="22">Golgi apparatus membrane</location>
    </subcellularLocation>
</comment>